<keyword evidence="3" id="KW-0862">Zinc</keyword>
<dbReference type="PANTHER" id="PTHR21540:SF3">
    <property type="entry name" value="E3 UBIQUITIN-PROTEIN LIGASE ZSWIM2"/>
    <property type="match status" value="1"/>
</dbReference>
<dbReference type="OrthoDB" id="2122982at2759"/>
<proteinExistence type="predicted"/>
<dbReference type="InterPro" id="IPR019787">
    <property type="entry name" value="Znf_PHD-finger"/>
</dbReference>
<feature type="compositionally biased region" description="Basic and acidic residues" evidence="5">
    <location>
        <begin position="637"/>
        <end position="646"/>
    </location>
</feature>
<feature type="domain" description="RING-type" evidence="7">
    <location>
        <begin position="142"/>
        <end position="192"/>
    </location>
</feature>
<dbReference type="InterPro" id="IPR001841">
    <property type="entry name" value="Znf_RING"/>
</dbReference>
<feature type="region of interest" description="Disordered" evidence="5">
    <location>
        <begin position="454"/>
        <end position="671"/>
    </location>
</feature>
<keyword evidence="1" id="KW-0479">Metal-binding</keyword>
<feature type="compositionally biased region" description="Basic and acidic residues" evidence="5">
    <location>
        <begin position="584"/>
        <end position="602"/>
    </location>
</feature>
<dbReference type="CDD" id="cd16448">
    <property type="entry name" value="RING-H2"/>
    <property type="match status" value="1"/>
</dbReference>
<feature type="domain" description="PHD-type" evidence="6">
    <location>
        <begin position="139"/>
        <end position="194"/>
    </location>
</feature>
<protein>
    <submittedName>
        <fullName evidence="11">Aste57867_12986 protein</fullName>
    </submittedName>
</protein>
<dbReference type="Pfam" id="PF00569">
    <property type="entry name" value="ZZ"/>
    <property type="match status" value="1"/>
</dbReference>
<reference evidence="11 12" key="1">
    <citation type="submission" date="2019-03" db="EMBL/GenBank/DDBJ databases">
        <authorList>
            <person name="Gaulin E."/>
            <person name="Dumas B."/>
        </authorList>
    </citation>
    <scope>NUCLEOTIDE SEQUENCE [LARGE SCALE GENOMIC DNA]</scope>
    <source>
        <strain evidence="11">CBS 568.67</strain>
    </source>
</reference>
<dbReference type="PROSITE" id="PS50966">
    <property type="entry name" value="ZF_SWIM"/>
    <property type="match status" value="1"/>
</dbReference>
<accession>A0A485KX01</accession>
<dbReference type="SMART" id="SM00249">
    <property type="entry name" value="PHD"/>
    <property type="match status" value="1"/>
</dbReference>
<dbReference type="Gene3D" id="3.30.60.90">
    <property type="match status" value="1"/>
</dbReference>
<evidence type="ECO:0000256" key="4">
    <source>
        <dbReference type="PROSITE-ProRule" id="PRU00228"/>
    </source>
</evidence>
<dbReference type="InterPro" id="IPR043145">
    <property type="entry name" value="Znf_ZZ_sf"/>
</dbReference>
<dbReference type="Pfam" id="PF13639">
    <property type="entry name" value="zf-RING_2"/>
    <property type="match status" value="1"/>
</dbReference>
<dbReference type="PANTHER" id="PTHR21540">
    <property type="entry name" value="RING FINGER AND SWIM DOMAIN-CONTAINING PROTEIN 2"/>
    <property type="match status" value="1"/>
</dbReference>
<feature type="compositionally biased region" description="Low complexity" evidence="5">
    <location>
        <begin position="505"/>
        <end position="516"/>
    </location>
</feature>
<dbReference type="CDD" id="cd16494">
    <property type="entry name" value="RING-CH-C4HC3_ZSWM2"/>
    <property type="match status" value="1"/>
</dbReference>
<evidence type="ECO:0000256" key="2">
    <source>
        <dbReference type="ARBA" id="ARBA00022771"/>
    </source>
</evidence>
<dbReference type="Gene3D" id="3.30.40.10">
    <property type="entry name" value="Zinc/RING finger domain, C3HC4 (zinc finger)"/>
    <property type="match status" value="2"/>
</dbReference>
<dbReference type="InterPro" id="IPR007527">
    <property type="entry name" value="Znf_SWIM"/>
</dbReference>
<keyword evidence="12" id="KW-1185">Reference proteome</keyword>
<name>A0A485KX01_9STRA</name>
<evidence type="ECO:0000259" key="8">
    <source>
        <dbReference type="PROSITE" id="PS50135"/>
    </source>
</evidence>
<feature type="compositionally biased region" description="Low complexity" evidence="5">
    <location>
        <begin position="567"/>
        <end position="583"/>
    </location>
</feature>
<feature type="compositionally biased region" description="Basic and acidic residues" evidence="5">
    <location>
        <begin position="621"/>
        <end position="630"/>
    </location>
</feature>
<dbReference type="EMBL" id="CAADRA010005434">
    <property type="protein sequence ID" value="VFT89832.1"/>
    <property type="molecule type" value="Genomic_DNA"/>
</dbReference>
<gene>
    <name evidence="11" type="primary">Aste57867_12986</name>
    <name evidence="10" type="ORF">As57867_012938</name>
    <name evidence="11" type="ORF">ASTE57867_12986</name>
</gene>
<dbReference type="PROSITE" id="PS50016">
    <property type="entry name" value="ZF_PHD_2"/>
    <property type="match status" value="1"/>
</dbReference>
<dbReference type="PROSITE" id="PS50089">
    <property type="entry name" value="ZF_RING_2"/>
    <property type="match status" value="2"/>
</dbReference>
<dbReference type="SMART" id="SM00291">
    <property type="entry name" value="ZnF_ZZ"/>
    <property type="match status" value="1"/>
</dbReference>
<dbReference type="GO" id="GO:0061630">
    <property type="term" value="F:ubiquitin protein ligase activity"/>
    <property type="evidence" value="ECO:0007669"/>
    <property type="project" value="InterPro"/>
</dbReference>
<reference evidence="10" key="2">
    <citation type="submission" date="2019-06" db="EMBL/GenBank/DDBJ databases">
        <title>Genomics analysis of Aphanomyces spp. identifies a new class of oomycete effector associated with host adaptation.</title>
        <authorList>
            <person name="Gaulin E."/>
        </authorList>
    </citation>
    <scope>NUCLEOTIDE SEQUENCE</scope>
    <source>
        <strain evidence="10">CBS 578.67</strain>
    </source>
</reference>
<dbReference type="SUPFAM" id="SSF57850">
    <property type="entry name" value="RING/U-box"/>
    <property type="match status" value="3"/>
</dbReference>
<dbReference type="GO" id="GO:0008270">
    <property type="term" value="F:zinc ion binding"/>
    <property type="evidence" value="ECO:0007669"/>
    <property type="project" value="UniProtKB-KW"/>
</dbReference>
<evidence type="ECO:0000259" key="7">
    <source>
        <dbReference type="PROSITE" id="PS50089"/>
    </source>
</evidence>
<dbReference type="InterPro" id="IPR039903">
    <property type="entry name" value="Zswim2"/>
</dbReference>
<feature type="domain" description="SWIM-type" evidence="9">
    <location>
        <begin position="30"/>
        <end position="70"/>
    </location>
</feature>
<organism evidence="11 12">
    <name type="scientific">Aphanomyces stellatus</name>
    <dbReference type="NCBI Taxonomy" id="120398"/>
    <lineage>
        <taxon>Eukaryota</taxon>
        <taxon>Sar</taxon>
        <taxon>Stramenopiles</taxon>
        <taxon>Oomycota</taxon>
        <taxon>Saprolegniomycetes</taxon>
        <taxon>Saprolegniales</taxon>
        <taxon>Verrucalvaceae</taxon>
        <taxon>Aphanomyces</taxon>
    </lineage>
</organism>
<feature type="compositionally biased region" description="Basic residues" evidence="5">
    <location>
        <begin position="472"/>
        <end position="486"/>
    </location>
</feature>
<feature type="compositionally biased region" description="Polar residues" evidence="5">
    <location>
        <begin position="659"/>
        <end position="671"/>
    </location>
</feature>
<evidence type="ECO:0000256" key="1">
    <source>
        <dbReference type="ARBA" id="ARBA00022723"/>
    </source>
</evidence>
<evidence type="ECO:0000256" key="5">
    <source>
        <dbReference type="SAM" id="MobiDB-lite"/>
    </source>
</evidence>
<dbReference type="Proteomes" id="UP000332933">
    <property type="component" value="Unassembled WGS sequence"/>
</dbReference>
<evidence type="ECO:0000313" key="10">
    <source>
        <dbReference type="EMBL" id="KAF0696288.1"/>
    </source>
</evidence>
<dbReference type="InterPro" id="IPR001965">
    <property type="entry name" value="Znf_PHD"/>
</dbReference>
<feature type="domain" description="RING-type" evidence="7">
    <location>
        <begin position="346"/>
        <end position="387"/>
    </location>
</feature>
<dbReference type="EMBL" id="VJMH01005413">
    <property type="protein sequence ID" value="KAF0696288.1"/>
    <property type="molecule type" value="Genomic_DNA"/>
</dbReference>
<sequence length="671" mass="74390">MKIPDLVKERIDTTLSTTMYLVKTTGPTNYVIQEQNSDKKHRVLIGSVQSCSCGDKEICCHILFVMLKILRVPPANAVVWQRSLIDSETNMVLTGGYSQATEKKTTAFLRRKVAVDAADAGAEALAGSKESERHELVEGEVCAICQEEMVEAQKNLTYCKRGCGNNFHIDCMKIFGESRKQSKENIICPLCRQDWGDSALTELKKEADVANRNPLVHSGASCKQCQTKPIRCQRYRCLQCKQVDLCERCFKSNAHAKHAFVVRKAHKGTWFPALRTIRSSMLSPDAITELEGRDLSTADYDMLLELDAAEKYPLQDYLMSHLVAKLISAADTKAWTPPRVDALTWCTLCQQSLRIPAPIRELPCEHTFHESCVLQHVMGQHYTCPNDACEHVLFPGLHHLADKGVKKAAIAPTATPPGSQIAKNIATPPSSSTLPAIGLFSVVSLMKKPDGTVQPLTPLITPKQPVSIDGPRKHKTPLRPLPRHPPHPSNNQLEYDLNSLLSMGQPPQATTATHPPISKKLPPKPNMRRPTPPGPDTASLTLFAKDSRPHLLPQLKPSMPEPLSPTSARLAQADAARQQSRMQSQERKRQQTMATHERKQLSREAMSGLLPQLTLGPVLTRPDDGCRDRVAQQTSEKAQKAKAGRELKHRLVKERRESNNMTTAEATGLTL</sequence>
<evidence type="ECO:0000313" key="11">
    <source>
        <dbReference type="EMBL" id="VFT89832.1"/>
    </source>
</evidence>
<evidence type="ECO:0000259" key="6">
    <source>
        <dbReference type="PROSITE" id="PS50016"/>
    </source>
</evidence>
<dbReference type="SMART" id="SM00184">
    <property type="entry name" value="RING"/>
    <property type="match status" value="2"/>
</dbReference>
<dbReference type="AlphaFoldDB" id="A0A485KX01"/>
<dbReference type="PROSITE" id="PS50135">
    <property type="entry name" value="ZF_ZZ_2"/>
    <property type="match status" value="1"/>
</dbReference>
<dbReference type="InterPro" id="IPR013083">
    <property type="entry name" value="Znf_RING/FYVE/PHD"/>
</dbReference>
<keyword evidence="2 4" id="KW-0863">Zinc-finger</keyword>
<dbReference type="InterPro" id="IPR000433">
    <property type="entry name" value="Znf_ZZ"/>
</dbReference>
<evidence type="ECO:0000313" key="12">
    <source>
        <dbReference type="Proteomes" id="UP000332933"/>
    </source>
</evidence>
<evidence type="ECO:0000256" key="3">
    <source>
        <dbReference type="ARBA" id="ARBA00022833"/>
    </source>
</evidence>
<evidence type="ECO:0000259" key="9">
    <source>
        <dbReference type="PROSITE" id="PS50966"/>
    </source>
</evidence>
<feature type="domain" description="ZZ-type" evidence="8">
    <location>
        <begin position="217"/>
        <end position="282"/>
    </location>
</feature>